<keyword evidence="5 6" id="KW-0472">Membrane</keyword>
<feature type="transmembrane region" description="Helical" evidence="6">
    <location>
        <begin position="168"/>
        <end position="187"/>
    </location>
</feature>
<dbReference type="InterPro" id="IPR003492">
    <property type="entry name" value="Battenin_disease_Cln3"/>
</dbReference>
<dbReference type="InParanoid" id="C5L223"/>
<feature type="transmembrane region" description="Helical" evidence="6">
    <location>
        <begin position="265"/>
        <end position="288"/>
    </location>
</feature>
<feature type="transmembrane region" description="Helical" evidence="6">
    <location>
        <begin position="300"/>
        <end position="321"/>
    </location>
</feature>
<name>C5L223_PERM5</name>
<feature type="transmembrane region" description="Helical" evidence="6">
    <location>
        <begin position="48"/>
        <end position="68"/>
    </location>
</feature>
<accession>C5L223</accession>
<dbReference type="InterPro" id="IPR036259">
    <property type="entry name" value="MFS_trans_sf"/>
</dbReference>
<dbReference type="PANTHER" id="PTHR10981">
    <property type="entry name" value="BATTENIN"/>
    <property type="match status" value="1"/>
</dbReference>
<evidence type="ECO:0000256" key="5">
    <source>
        <dbReference type="ARBA" id="ARBA00023136"/>
    </source>
</evidence>
<dbReference type="AlphaFoldDB" id="C5L223"/>
<feature type="transmembrane region" description="Helical" evidence="6">
    <location>
        <begin position="383"/>
        <end position="401"/>
    </location>
</feature>
<keyword evidence="8" id="KW-1185">Reference proteome</keyword>
<dbReference type="SUPFAM" id="SSF103473">
    <property type="entry name" value="MFS general substrate transporter"/>
    <property type="match status" value="1"/>
</dbReference>
<dbReference type="GO" id="GO:0016020">
    <property type="term" value="C:membrane"/>
    <property type="evidence" value="ECO:0007669"/>
    <property type="project" value="InterPro"/>
</dbReference>
<dbReference type="GO" id="GO:0005773">
    <property type="term" value="C:vacuole"/>
    <property type="evidence" value="ECO:0007669"/>
    <property type="project" value="UniProtKB-ARBA"/>
</dbReference>
<dbReference type="Pfam" id="PF02487">
    <property type="entry name" value="CLN3"/>
    <property type="match status" value="1"/>
</dbReference>
<dbReference type="EMBL" id="GG678492">
    <property type="protein sequence ID" value="EER09216.1"/>
    <property type="molecule type" value="Genomic_DNA"/>
</dbReference>
<feature type="transmembrane region" description="Helical" evidence="6">
    <location>
        <begin position="107"/>
        <end position="128"/>
    </location>
</feature>
<evidence type="ECO:0000256" key="2">
    <source>
        <dbReference type="ARBA" id="ARBA00007467"/>
    </source>
</evidence>
<dbReference type="GeneID" id="9065480"/>
<dbReference type="OMA" id="WIAGMSY"/>
<feature type="transmembrane region" description="Helical" evidence="6">
    <location>
        <begin position="80"/>
        <end position="101"/>
    </location>
</feature>
<evidence type="ECO:0000256" key="1">
    <source>
        <dbReference type="ARBA" id="ARBA00004127"/>
    </source>
</evidence>
<feature type="transmembrane region" description="Helical" evidence="6">
    <location>
        <begin position="140"/>
        <end position="162"/>
    </location>
</feature>
<comment type="subcellular location">
    <subcellularLocation>
        <location evidence="1">Endomembrane system</location>
        <topology evidence="1">Multi-pass membrane protein</topology>
    </subcellularLocation>
</comment>
<sequence>MSGDKADRRNYNVLFAQEIMLGLLNNYGYTLVIAGAQDIARLFEKTNLMPLFTTVMLFAAFATGAIHARIAAPYSYRQRVGLAMLIQSVGYLLFGTAFLFVGVQPVIGFWMAQVATFLVGAFQTIGEINNLSLLNSLPNGLVGAWGFGTGVSQFVGSISYVIAINLGIAYSTFFLSLIPVYLVYWALFTRVEKLARGEREVNEGANEALLVSEESRTSLKLTGKTFPNVLRMGGSVIGNMAATYAFNYLIESGFADRATLHPEPITAAIAVNSYALGVSVYGIGTMLARLSVSWFPTTRIGIITIIQLMNSIWMFFVGWIAGMSYSNCLNVISMSKKESIDLDPTWEDVVNKPVEAVEMQARSTTDRCVGPTPPIHRVFKNPSWLSMAYITAIMLILFGRIDEIADRNLLSSAGKGSPDLLRMPSPQRSACEVLRAHINISELVINHDNLGDDDDRLLWNTKNLGIAGKVVTVLLACAWKLKSLLDEVFHFPQDVLKWQNMPKNVRQWRDGWNIELNCSLDGLLTRPSEVGYSQLGMLISEVAVAAGQTKAVRNFVSKSLIRLASIISPEAEMQCGYNDRTEALKMSAFAWKRKYGWKV</sequence>
<keyword evidence="4 6" id="KW-1133">Transmembrane helix</keyword>
<feature type="transmembrane region" description="Helical" evidence="6">
    <location>
        <begin position="12"/>
        <end position="36"/>
    </location>
</feature>
<organism evidence="8">
    <name type="scientific">Perkinsus marinus (strain ATCC 50983 / TXsc)</name>
    <dbReference type="NCBI Taxonomy" id="423536"/>
    <lineage>
        <taxon>Eukaryota</taxon>
        <taxon>Sar</taxon>
        <taxon>Alveolata</taxon>
        <taxon>Perkinsozoa</taxon>
        <taxon>Perkinsea</taxon>
        <taxon>Perkinsida</taxon>
        <taxon>Perkinsidae</taxon>
        <taxon>Perkinsus</taxon>
    </lineage>
</organism>
<protein>
    <submittedName>
        <fullName evidence="7">Uncharacterized protein</fullName>
    </submittedName>
</protein>
<evidence type="ECO:0000256" key="4">
    <source>
        <dbReference type="ARBA" id="ARBA00022989"/>
    </source>
</evidence>
<dbReference type="OrthoDB" id="416429at2759"/>
<evidence type="ECO:0000256" key="3">
    <source>
        <dbReference type="ARBA" id="ARBA00022692"/>
    </source>
</evidence>
<dbReference type="GO" id="GO:0012505">
    <property type="term" value="C:endomembrane system"/>
    <property type="evidence" value="ECO:0007669"/>
    <property type="project" value="UniProtKB-SubCell"/>
</dbReference>
<feature type="transmembrane region" description="Helical" evidence="6">
    <location>
        <begin position="229"/>
        <end position="250"/>
    </location>
</feature>
<proteinExistence type="inferred from homology"/>
<evidence type="ECO:0000313" key="8">
    <source>
        <dbReference type="Proteomes" id="UP000007800"/>
    </source>
</evidence>
<comment type="similarity">
    <text evidence="2">Belongs to the battenin family.</text>
</comment>
<dbReference type="RefSeq" id="XP_002777400.1">
    <property type="nucleotide sequence ID" value="XM_002777354.1"/>
</dbReference>
<keyword evidence="3 6" id="KW-0812">Transmembrane</keyword>
<evidence type="ECO:0000256" key="6">
    <source>
        <dbReference type="SAM" id="Phobius"/>
    </source>
</evidence>
<evidence type="ECO:0000313" key="7">
    <source>
        <dbReference type="EMBL" id="EER09216.1"/>
    </source>
</evidence>
<reference evidence="7 8" key="1">
    <citation type="submission" date="2008-07" db="EMBL/GenBank/DDBJ databases">
        <authorList>
            <person name="El-Sayed N."/>
            <person name="Caler E."/>
            <person name="Inman J."/>
            <person name="Amedeo P."/>
            <person name="Hass B."/>
            <person name="Wortman J."/>
        </authorList>
    </citation>
    <scope>NUCLEOTIDE SEQUENCE [LARGE SCALE GENOMIC DNA]</scope>
    <source>
        <strain evidence="8">ATCC 50983 / TXsc</strain>
    </source>
</reference>
<dbReference type="Proteomes" id="UP000007800">
    <property type="component" value="Unassembled WGS sequence"/>
</dbReference>
<gene>
    <name evidence="7" type="ORF">Pmar_PMAR009713</name>
</gene>